<evidence type="ECO:0000256" key="1">
    <source>
        <dbReference type="ARBA" id="ARBA00022837"/>
    </source>
</evidence>
<organism evidence="5">
    <name type="scientific">Haptolina ericina</name>
    <dbReference type="NCBI Taxonomy" id="156174"/>
    <lineage>
        <taxon>Eukaryota</taxon>
        <taxon>Haptista</taxon>
        <taxon>Haptophyta</taxon>
        <taxon>Prymnesiophyceae</taxon>
        <taxon>Prymnesiales</taxon>
        <taxon>Prymnesiaceae</taxon>
        <taxon>Haptolina</taxon>
    </lineage>
</organism>
<dbReference type="InterPro" id="IPR002048">
    <property type="entry name" value="EF_hand_dom"/>
</dbReference>
<dbReference type="Gene3D" id="1.10.238.10">
    <property type="entry name" value="EF-hand"/>
    <property type="match status" value="1"/>
</dbReference>
<feature type="domain" description="EF-hand" evidence="4">
    <location>
        <begin position="148"/>
        <end position="183"/>
    </location>
</feature>
<evidence type="ECO:0000313" key="5">
    <source>
        <dbReference type="EMBL" id="CAE0123023.1"/>
    </source>
</evidence>
<keyword evidence="2" id="KW-0175">Coiled coil</keyword>
<evidence type="ECO:0000256" key="2">
    <source>
        <dbReference type="SAM" id="Coils"/>
    </source>
</evidence>
<accession>A0A7S3F3T7</accession>
<feature type="domain" description="EF-hand" evidence="4">
    <location>
        <begin position="94"/>
        <end position="129"/>
    </location>
</feature>
<proteinExistence type="predicted"/>
<evidence type="ECO:0000256" key="3">
    <source>
        <dbReference type="SAM" id="MobiDB-lite"/>
    </source>
</evidence>
<protein>
    <recommendedName>
        <fullName evidence="4">EF-hand domain-containing protein</fullName>
    </recommendedName>
</protein>
<dbReference type="PROSITE" id="PS00018">
    <property type="entry name" value="EF_HAND_1"/>
    <property type="match status" value="2"/>
</dbReference>
<evidence type="ECO:0000259" key="4">
    <source>
        <dbReference type="PROSITE" id="PS50222"/>
    </source>
</evidence>
<dbReference type="PROSITE" id="PS50222">
    <property type="entry name" value="EF_HAND_2"/>
    <property type="match status" value="2"/>
</dbReference>
<feature type="compositionally biased region" description="Low complexity" evidence="3">
    <location>
        <begin position="19"/>
        <end position="38"/>
    </location>
</feature>
<feature type="region of interest" description="Disordered" evidence="3">
    <location>
        <begin position="1"/>
        <end position="47"/>
    </location>
</feature>
<dbReference type="InterPro" id="IPR018247">
    <property type="entry name" value="EF_Hand_1_Ca_BS"/>
</dbReference>
<dbReference type="AlphaFoldDB" id="A0A7S3F3T7"/>
<dbReference type="SMART" id="SM00054">
    <property type="entry name" value="EFh"/>
    <property type="match status" value="2"/>
</dbReference>
<dbReference type="Pfam" id="PF13499">
    <property type="entry name" value="EF-hand_7"/>
    <property type="match status" value="1"/>
</dbReference>
<reference evidence="5" key="1">
    <citation type="submission" date="2021-01" db="EMBL/GenBank/DDBJ databases">
        <authorList>
            <person name="Corre E."/>
            <person name="Pelletier E."/>
            <person name="Niang G."/>
            <person name="Scheremetjew M."/>
            <person name="Finn R."/>
            <person name="Kale V."/>
            <person name="Holt S."/>
            <person name="Cochrane G."/>
            <person name="Meng A."/>
            <person name="Brown T."/>
            <person name="Cohen L."/>
        </authorList>
    </citation>
    <scope>NUCLEOTIDE SEQUENCE</scope>
    <source>
        <strain evidence="5">CCMP281</strain>
    </source>
</reference>
<feature type="coiled-coil region" evidence="2">
    <location>
        <begin position="242"/>
        <end position="276"/>
    </location>
</feature>
<dbReference type="SUPFAM" id="SSF47473">
    <property type="entry name" value="EF-hand"/>
    <property type="match status" value="1"/>
</dbReference>
<name>A0A7S3F3T7_9EUKA</name>
<dbReference type="CDD" id="cd00051">
    <property type="entry name" value="EFh"/>
    <property type="match status" value="1"/>
</dbReference>
<sequence length="303" mass="32933">MLKRNLASAQRMAGTSMLSTSRPSAPSCAPSSAPSSAPNQRGSPAAANDQLHQLSRDELQMAARRFAVATDGSADDLAQGIRNATGGGDVNAIVQREMIRATFELLDLNGDGELTKAEVLKGLKSSDKVKRLLELPEKLFPSEGGTRSNKALVDRVFEKIDEDGGGSISLAEFESYCTSKLRRDCQPGDTYMAAGEQATARRQELVASTLIESPSLLGNQVLNDLAQYDDLTRSLETQYKRRQGLQIDMEKMAAELQQVQEEIASKEARVASIKQKLDSHRDGHTQIISQLDARVHASPHRPS</sequence>
<dbReference type="InterPro" id="IPR011992">
    <property type="entry name" value="EF-hand-dom_pair"/>
</dbReference>
<keyword evidence="1" id="KW-0106">Calcium</keyword>
<gene>
    <name evidence="5" type="ORF">HERI1096_LOCUS23725</name>
</gene>
<dbReference type="GO" id="GO:0005509">
    <property type="term" value="F:calcium ion binding"/>
    <property type="evidence" value="ECO:0007669"/>
    <property type="project" value="InterPro"/>
</dbReference>
<dbReference type="EMBL" id="HBHX01042776">
    <property type="protein sequence ID" value="CAE0123023.1"/>
    <property type="molecule type" value="Transcribed_RNA"/>
</dbReference>